<reference evidence="1 2" key="1">
    <citation type="submission" date="2018-11" db="EMBL/GenBank/DDBJ databases">
        <authorList>
            <consortium name="Pathogen Informatics"/>
        </authorList>
    </citation>
    <scope>NUCLEOTIDE SEQUENCE [LARGE SCALE GENOMIC DNA]</scope>
</reference>
<accession>A0A3P6S8T9</accession>
<dbReference type="AlphaFoldDB" id="A0A3P6S8T9"/>
<evidence type="ECO:0000313" key="1">
    <source>
        <dbReference type="EMBL" id="VDK64080.1"/>
    </source>
</evidence>
<keyword evidence="2" id="KW-1185">Reference proteome</keyword>
<organism evidence="1 2">
    <name type="scientific">Cylicostephanus goldi</name>
    <name type="common">Nematode worm</name>
    <dbReference type="NCBI Taxonomy" id="71465"/>
    <lineage>
        <taxon>Eukaryota</taxon>
        <taxon>Metazoa</taxon>
        <taxon>Ecdysozoa</taxon>
        <taxon>Nematoda</taxon>
        <taxon>Chromadorea</taxon>
        <taxon>Rhabditida</taxon>
        <taxon>Rhabditina</taxon>
        <taxon>Rhabditomorpha</taxon>
        <taxon>Strongyloidea</taxon>
        <taxon>Strongylidae</taxon>
        <taxon>Cylicostephanus</taxon>
    </lineage>
</organism>
<dbReference type="Proteomes" id="UP000271889">
    <property type="component" value="Unassembled WGS sequence"/>
</dbReference>
<dbReference type="EMBL" id="UYRV01018009">
    <property type="protein sequence ID" value="VDK64080.1"/>
    <property type="molecule type" value="Genomic_DNA"/>
</dbReference>
<name>A0A3P6S8T9_CYLGO</name>
<sequence>MMIAESADDIKNSLLNRILCFENMLRFAGHENFKHFKSCNNDWMAERMKCAEMNKQVIVKKECIRAINRDRPFKSVYHLASELHEFTPSLGHSTFFCRALKDLSLAVGKEEIVRKVSNHHKIVHHKSHLWNIRVSLNKKQIKNLRIEVP</sequence>
<gene>
    <name evidence="1" type="ORF">CGOC_LOCUS5809</name>
</gene>
<protein>
    <submittedName>
        <fullName evidence="1">Uncharacterized protein</fullName>
    </submittedName>
</protein>
<evidence type="ECO:0000313" key="2">
    <source>
        <dbReference type="Proteomes" id="UP000271889"/>
    </source>
</evidence>
<proteinExistence type="predicted"/>
<dbReference type="OrthoDB" id="5849700at2759"/>